<feature type="compositionally biased region" description="Low complexity" evidence="1">
    <location>
        <begin position="309"/>
        <end position="324"/>
    </location>
</feature>
<sequence>MAAPAPSVPADTVPTESNTSGGQQRRRAPVNAGKRVRTGEDDTGARSKKDRDPNWTKSEILSLIEAKRQEHLDELTVDDPRELMCPELGKWGKIAVLLNATKGDGDVHRDRDSCKYKWNTLMADFKKIWDFHSRTGRNSEEYFRETTPAEKKLHNLPKTFYFVAYKNMAEWLRDKATLAPPHARDTMNPNDSNYHAPIPEDSGPAWNSSDIEGEAMWPRSGGGIGSPIHVNSTDSPAVSSARSMRGVTSPGMHGDFSSPPIHTASTADVGRAGTSQRLPRRLGEDFNLNVAPGVGGSPVEGGRPPGPAVRPHAANTAPAASPLAGTVPPVSRQGRRPDEIHILSSTATSAAMELRRTIGSTGHRKRKTADSSALAEGVTESAEKMVQVLSEINDTHKSTEKEKLELQTRHFAQQLEYKRERDRVTFENFRISQEHTRLSLLNQGMVVQALAGLANAITRSVSPMGPPSTSTETKHAAPTEEATGDAAYDEPAAE</sequence>
<dbReference type="PROSITE" id="PS50090">
    <property type="entry name" value="MYB_LIKE"/>
    <property type="match status" value="1"/>
</dbReference>
<dbReference type="EMBL" id="CM026424">
    <property type="protein sequence ID" value="KAG0578609.1"/>
    <property type="molecule type" value="Genomic_DNA"/>
</dbReference>
<feature type="region of interest" description="Disordered" evidence="1">
    <location>
        <begin position="1"/>
        <end position="56"/>
    </location>
</feature>
<name>A0A8T0I6J9_CERPU</name>
<dbReference type="AlphaFoldDB" id="A0A8T0I6J9"/>
<feature type="compositionally biased region" description="Polar residues" evidence="1">
    <location>
        <begin position="460"/>
        <end position="471"/>
    </location>
</feature>
<feature type="compositionally biased region" description="Basic and acidic residues" evidence="1">
    <location>
        <begin position="37"/>
        <end position="54"/>
    </location>
</feature>
<feature type="region of interest" description="Disordered" evidence="1">
    <location>
        <begin position="460"/>
        <end position="494"/>
    </location>
</feature>
<dbReference type="PANTHER" id="PTHR33492:SF11">
    <property type="entry name" value="OS04G0670900 PROTEIN"/>
    <property type="match status" value="1"/>
</dbReference>
<evidence type="ECO:0000256" key="1">
    <source>
        <dbReference type="SAM" id="MobiDB-lite"/>
    </source>
</evidence>
<feature type="domain" description="Myb-like" evidence="2">
    <location>
        <begin position="47"/>
        <end position="122"/>
    </location>
</feature>
<dbReference type="Gene3D" id="1.10.10.60">
    <property type="entry name" value="Homeodomain-like"/>
    <property type="match status" value="1"/>
</dbReference>
<proteinExistence type="predicted"/>
<feature type="region of interest" description="Disordered" evidence="1">
    <location>
        <begin position="185"/>
        <end position="334"/>
    </location>
</feature>
<evidence type="ECO:0000259" key="2">
    <source>
        <dbReference type="PROSITE" id="PS50090"/>
    </source>
</evidence>
<evidence type="ECO:0000313" key="3">
    <source>
        <dbReference type="EMBL" id="KAG0578609.1"/>
    </source>
</evidence>
<evidence type="ECO:0000313" key="4">
    <source>
        <dbReference type="Proteomes" id="UP000822688"/>
    </source>
</evidence>
<dbReference type="InterPro" id="IPR001005">
    <property type="entry name" value="SANT/Myb"/>
</dbReference>
<reference evidence="3" key="1">
    <citation type="submission" date="2020-06" db="EMBL/GenBank/DDBJ databases">
        <title>WGS assembly of Ceratodon purpureus strain R40.</title>
        <authorList>
            <person name="Carey S.B."/>
            <person name="Jenkins J."/>
            <person name="Shu S."/>
            <person name="Lovell J.T."/>
            <person name="Sreedasyam A."/>
            <person name="Maumus F."/>
            <person name="Tiley G.P."/>
            <person name="Fernandez-Pozo N."/>
            <person name="Barry K."/>
            <person name="Chen C."/>
            <person name="Wang M."/>
            <person name="Lipzen A."/>
            <person name="Daum C."/>
            <person name="Saski C.A."/>
            <person name="Payton A.C."/>
            <person name="Mcbreen J.C."/>
            <person name="Conrad R.E."/>
            <person name="Kollar L.M."/>
            <person name="Olsson S."/>
            <person name="Huttunen S."/>
            <person name="Landis J.B."/>
            <person name="Wickett N.J."/>
            <person name="Johnson M.G."/>
            <person name="Rensing S.A."/>
            <person name="Grimwood J."/>
            <person name="Schmutz J."/>
            <person name="Mcdaniel S.F."/>
        </authorList>
    </citation>
    <scope>NUCLEOTIDE SEQUENCE</scope>
    <source>
        <strain evidence="3">R40</strain>
    </source>
</reference>
<dbReference type="PANTHER" id="PTHR33492">
    <property type="entry name" value="OSJNBA0043A12.37 PROTEIN-RELATED"/>
    <property type="match status" value="1"/>
</dbReference>
<accession>A0A8T0I6J9</accession>
<keyword evidence="4" id="KW-1185">Reference proteome</keyword>
<gene>
    <name evidence="3" type="ORF">KC19_4G036600</name>
</gene>
<organism evidence="3 4">
    <name type="scientific">Ceratodon purpureus</name>
    <name type="common">Fire moss</name>
    <name type="synonym">Dicranum purpureum</name>
    <dbReference type="NCBI Taxonomy" id="3225"/>
    <lineage>
        <taxon>Eukaryota</taxon>
        <taxon>Viridiplantae</taxon>
        <taxon>Streptophyta</taxon>
        <taxon>Embryophyta</taxon>
        <taxon>Bryophyta</taxon>
        <taxon>Bryophytina</taxon>
        <taxon>Bryopsida</taxon>
        <taxon>Dicranidae</taxon>
        <taxon>Pseudoditrichales</taxon>
        <taxon>Ditrichaceae</taxon>
        <taxon>Ceratodon</taxon>
    </lineage>
</organism>
<protein>
    <recommendedName>
        <fullName evidence="2">Myb-like domain-containing protein</fullName>
    </recommendedName>
</protein>
<dbReference type="Proteomes" id="UP000822688">
    <property type="component" value="Chromosome 4"/>
</dbReference>
<feature type="compositionally biased region" description="Polar residues" evidence="1">
    <location>
        <begin position="14"/>
        <end position="23"/>
    </location>
</feature>
<feature type="compositionally biased region" description="Polar residues" evidence="1">
    <location>
        <begin position="229"/>
        <end position="242"/>
    </location>
</feature>
<comment type="caution">
    <text evidence="3">The sequence shown here is derived from an EMBL/GenBank/DDBJ whole genome shotgun (WGS) entry which is preliminary data.</text>
</comment>